<protein>
    <submittedName>
        <fullName evidence="1">Uncharacterized protein</fullName>
    </submittedName>
</protein>
<organism evidence="1 2">
    <name type="scientific">Tricholomella constricta</name>
    <dbReference type="NCBI Taxonomy" id="117010"/>
    <lineage>
        <taxon>Eukaryota</taxon>
        <taxon>Fungi</taxon>
        <taxon>Dikarya</taxon>
        <taxon>Basidiomycota</taxon>
        <taxon>Agaricomycotina</taxon>
        <taxon>Agaricomycetes</taxon>
        <taxon>Agaricomycetidae</taxon>
        <taxon>Agaricales</taxon>
        <taxon>Tricholomatineae</taxon>
        <taxon>Lyophyllaceae</taxon>
        <taxon>Tricholomella</taxon>
    </lineage>
</organism>
<evidence type="ECO:0000313" key="2">
    <source>
        <dbReference type="Proteomes" id="UP000565441"/>
    </source>
</evidence>
<evidence type="ECO:0000313" key="1">
    <source>
        <dbReference type="EMBL" id="KAF5385115.1"/>
    </source>
</evidence>
<dbReference type="Proteomes" id="UP000565441">
    <property type="component" value="Unassembled WGS sequence"/>
</dbReference>
<sequence>MGIGVTTKTKSYEQTYQQGSGEGALYGGGSTEYLRPLALVPVRVETTEDGAATECVPSFDCSLPVLLPEELEKGGYWLIDVLVSGSAPKATCRV</sequence>
<accession>A0A8H5M8G2</accession>
<name>A0A8H5M8G2_9AGAR</name>
<reference evidence="1 2" key="1">
    <citation type="journal article" date="2020" name="ISME J.">
        <title>Uncovering the hidden diversity of litter-decomposition mechanisms in mushroom-forming fungi.</title>
        <authorList>
            <person name="Floudas D."/>
            <person name="Bentzer J."/>
            <person name="Ahren D."/>
            <person name="Johansson T."/>
            <person name="Persson P."/>
            <person name="Tunlid A."/>
        </authorList>
    </citation>
    <scope>NUCLEOTIDE SEQUENCE [LARGE SCALE GENOMIC DNA]</scope>
    <source>
        <strain evidence="1 2">CBS 661.87</strain>
    </source>
</reference>
<comment type="caution">
    <text evidence="1">The sequence shown here is derived from an EMBL/GenBank/DDBJ whole genome shotgun (WGS) entry which is preliminary data.</text>
</comment>
<dbReference type="EMBL" id="JAACJP010000004">
    <property type="protein sequence ID" value="KAF5385115.1"/>
    <property type="molecule type" value="Genomic_DNA"/>
</dbReference>
<keyword evidence="2" id="KW-1185">Reference proteome</keyword>
<gene>
    <name evidence="1" type="ORF">D9615_000952</name>
</gene>
<dbReference type="AlphaFoldDB" id="A0A8H5M8G2"/>
<proteinExistence type="predicted"/>